<organism evidence="1 2">
    <name type="scientific">Bilifractor porci</name>
    <dbReference type="NCBI Taxonomy" id="2606636"/>
    <lineage>
        <taxon>Bacteria</taxon>
        <taxon>Bacillati</taxon>
        <taxon>Bacillota</taxon>
        <taxon>Clostridia</taxon>
        <taxon>Lachnospirales</taxon>
        <taxon>Lachnospiraceae</taxon>
        <taxon>Bilifractor</taxon>
    </lineage>
</organism>
<evidence type="ECO:0000313" key="2">
    <source>
        <dbReference type="Proteomes" id="UP000466864"/>
    </source>
</evidence>
<dbReference type="Proteomes" id="UP000466864">
    <property type="component" value="Unassembled WGS sequence"/>
</dbReference>
<gene>
    <name evidence="1" type="ORF">FYJ60_02110</name>
</gene>
<dbReference type="RefSeq" id="WP_154456925.1">
    <property type="nucleotide sequence ID" value="NZ_VUMV01000001.1"/>
</dbReference>
<dbReference type="InterPro" id="IPR010064">
    <property type="entry name" value="HK97-gp10_tail"/>
</dbReference>
<dbReference type="Pfam" id="PF04883">
    <property type="entry name" value="HK97-gp10_like"/>
    <property type="match status" value="1"/>
</dbReference>
<evidence type="ECO:0008006" key="3">
    <source>
        <dbReference type="Google" id="ProtNLM"/>
    </source>
</evidence>
<evidence type="ECO:0000313" key="1">
    <source>
        <dbReference type="EMBL" id="MST81129.1"/>
    </source>
</evidence>
<keyword evidence="2" id="KW-1185">Reference proteome</keyword>
<dbReference type="NCBIfam" id="TIGR01725">
    <property type="entry name" value="phge_HK97_gp10"/>
    <property type="match status" value="1"/>
</dbReference>
<dbReference type="AlphaFoldDB" id="A0A7X2TME0"/>
<accession>A0A7X2TME0</accession>
<name>A0A7X2TME0_9FIRM</name>
<sequence>MAKFDVDMGGFDDLLENLDLLDRGEVEEKMLKAGEQILERSVKSHAAAHVKTGAMAASIKSTGVKKQGDGKYLVVRPTGKDKKGVRNMEKMAYLEFGTYKQAATPTLTPAVKESENAVLEAMQKAFDEETEGMKL</sequence>
<comment type="caution">
    <text evidence="1">The sequence shown here is derived from an EMBL/GenBank/DDBJ whole genome shotgun (WGS) entry which is preliminary data.</text>
</comment>
<proteinExistence type="predicted"/>
<protein>
    <recommendedName>
        <fullName evidence="3">HK97 gp10 family phage protein</fullName>
    </recommendedName>
</protein>
<dbReference type="EMBL" id="VUMV01000001">
    <property type="protein sequence ID" value="MST81129.1"/>
    <property type="molecule type" value="Genomic_DNA"/>
</dbReference>
<reference evidence="1 2" key="1">
    <citation type="submission" date="2019-08" db="EMBL/GenBank/DDBJ databases">
        <title>In-depth cultivation of the pig gut microbiome towards novel bacterial diversity and tailored functional studies.</title>
        <authorList>
            <person name="Wylensek D."/>
            <person name="Hitch T.C.A."/>
            <person name="Clavel T."/>
        </authorList>
    </citation>
    <scope>NUCLEOTIDE SEQUENCE [LARGE SCALE GENOMIC DNA]</scope>
    <source>
        <strain evidence="1 2">Oil+RF-744-WCA-WT-13</strain>
    </source>
</reference>